<organism evidence="11 12">
    <name type="scientific">Maribacter algarum</name>
    <name type="common">ex Zhang et al. 2020</name>
    <dbReference type="NCBI Taxonomy" id="2578118"/>
    <lineage>
        <taxon>Bacteria</taxon>
        <taxon>Pseudomonadati</taxon>
        <taxon>Bacteroidota</taxon>
        <taxon>Flavobacteriia</taxon>
        <taxon>Flavobacteriales</taxon>
        <taxon>Flavobacteriaceae</taxon>
        <taxon>Maribacter</taxon>
    </lineage>
</organism>
<evidence type="ECO:0000313" key="12">
    <source>
        <dbReference type="Proteomes" id="UP000310314"/>
    </source>
</evidence>
<evidence type="ECO:0000256" key="3">
    <source>
        <dbReference type="ARBA" id="ARBA00012054"/>
    </source>
</evidence>
<dbReference type="GO" id="GO:0019521">
    <property type="term" value="P:D-gluconate metabolic process"/>
    <property type="evidence" value="ECO:0007669"/>
    <property type="project" value="UniProtKB-KW"/>
</dbReference>
<dbReference type="NCBIfam" id="TIGR01313">
    <property type="entry name" value="therm_gnt_kin"/>
    <property type="match status" value="1"/>
</dbReference>
<dbReference type="RefSeq" id="WP_138657900.1">
    <property type="nucleotide sequence ID" value="NZ_VATY01000002.1"/>
</dbReference>
<evidence type="ECO:0000256" key="9">
    <source>
        <dbReference type="ARBA" id="ARBA00048090"/>
    </source>
</evidence>
<evidence type="ECO:0000313" key="11">
    <source>
        <dbReference type="EMBL" id="TMM56916.1"/>
    </source>
</evidence>
<dbReference type="AlphaFoldDB" id="A0A5S3PQA1"/>
<keyword evidence="7 10" id="KW-0067">ATP-binding</keyword>
<comment type="caution">
    <text evidence="11">The sequence shown here is derived from an EMBL/GenBank/DDBJ whole genome shotgun (WGS) entry which is preliminary data.</text>
</comment>
<evidence type="ECO:0000256" key="1">
    <source>
        <dbReference type="ARBA" id="ARBA00004761"/>
    </source>
</evidence>
<keyword evidence="8" id="KW-0311">Gluconate utilization</keyword>
<proteinExistence type="inferred from homology"/>
<evidence type="ECO:0000256" key="6">
    <source>
        <dbReference type="ARBA" id="ARBA00022777"/>
    </source>
</evidence>
<evidence type="ECO:0000256" key="10">
    <source>
        <dbReference type="RuleBase" id="RU363066"/>
    </source>
</evidence>
<comment type="similarity">
    <text evidence="2 10">Belongs to the gluconokinase GntK/GntV family.</text>
</comment>
<dbReference type="EC" id="2.7.1.12" evidence="3 10"/>
<keyword evidence="12" id="KW-1185">Reference proteome</keyword>
<gene>
    <name evidence="11" type="ORF">FEE95_10490</name>
</gene>
<evidence type="ECO:0000256" key="2">
    <source>
        <dbReference type="ARBA" id="ARBA00008420"/>
    </source>
</evidence>
<dbReference type="InterPro" id="IPR006001">
    <property type="entry name" value="Therm_gnt_kin"/>
</dbReference>
<dbReference type="GO" id="GO:0005737">
    <property type="term" value="C:cytoplasm"/>
    <property type="evidence" value="ECO:0007669"/>
    <property type="project" value="TreeGrafter"/>
</dbReference>
<dbReference type="Pfam" id="PF01202">
    <property type="entry name" value="SKI"/>
    <property type="match status" value="1"/>
</dbReference>
<dbReference type="PANTHER" id="PTHR43442:SF3">
    <property type="entry name" value="GLUCONOKINASE-RELATED"/>
    <property type="match status" value="1"/>
</dbReference>
<dbReference type="PROSITE" id="PS51257">
    <property type="entry name" value="PROKAR_LIPOPROTEIN"/>
    <property type="match status" value="1"/>
</dbReference>
<reference evidence="11 12" key="1">
    <citation type="submission" date="2019-05" db="EMBL/GenBank/DDBJ databases">
        <authorList>
            <person name="Zhang J.-Y."/>
            <person name="Feg X."/>
            <person name="Du Z.-J."/>
        </authorList>
    </citation>
    <scope>NUCLEOTIDE SEQUENCE [LARGE SCALE GENOMIC DNA]</scope>
    <source>
        <strain evidence="11 12">RZ26</strain>
    </source>
</reference>
<keyword evidence="6 10" id="KW-0418">Kinase</keyword>
<sequence length="167" mass="18747">MNKAPIFYVMGVSGCGKSTIGKLLAKEFGIPFFDGDDYHPEGNVKKMAAGNPLNDDDRQGWLEQLNTLSLDHKDRGLVIACSALKKVYREILRKHVASQVEFVYLSGTFEEISERLLQRKNHFMPSGLLQSQFDALEIPSDAITVSIMKTPVEILSEVIELYKTKKP</sequence>
<dbReference type="Gene3D" id="3.40.50.300">
    <property type="entry name" value="P-loop containing nucleotide triphosphate hydrolases"/>
    <property type="match status" value="1"/>
</dbReference>
<keyword evidence="4 10" id="KW-0808">Transferase</keyword>
<dbReference type="GO" id="GO:0005524">
    <property type="term" value="F:ATP binding"/>
    <property type="evidence" value="ECO:0007669"/>
    <property type="project" value="UniProtKB-KW"/>
</dbReference>
<evidence type="ECO:0000256" key="5">
    <source>
        <dbReference type="ARBA" id="ARBA00022741"/>
    </source>
</evidence>
<dbReference type="EMBL" id="VATY01000002">
    <property type="protein sequence ID" value="TMM56916.1"/>
    <property type="molecule type" value="Genomic_DNA"/>
</dbReference>
<name>A0A5S3PQA1_9FLAO</name>
<comment type="catalytic activity">
    <reaction evidence="9 10">
        <text>D-gluconate + ATP = 6-phospho-D-gluconate + ADP + H(+)</text>
        <dbReference type="Rhea" id="RHEA:19433"/>
        <dbReference type="ChEBI" id="CHEBI:15378"/>
        <dbReference type="ChEBI" id="CHEBI:18391"/>
        <dbReference type="ChEBI" id="CHEBI:30616"/>
        <dbReference type="ChEBI" id="CHEBI:58759"/>
        <dbReference type="ChEBI" id="CHEBI:456216"/>
        <dbReference type="EC" id="2.7.1.12"/>
    </reaction>
</comment>
<evidence type="ECO:0000256" key="4">
    <source>
        <dbReference type="ARBA" id="ARBA00022679"/>
    </source>
</evidence>
<keyword evidence="5 10" id="KW-0547">Nucleotide-binding</keyword>
<dbReference type="InterPro" id="IPR027417">
    <property type="entry name" value="P-loop_NTPase"/>
</dbReference>
<evidence type="ECO:0000256" key="7">
    <source>
        <dbReference type="ARBA" id="ARBA00022840"/>
    </source>
</evidence>
<protein>
    <recommendedName>
        <fullName evidence="3 10">Gluconokinase</fullName>
        <ecNumber evidence="3 10">2.7.1.12</ecNumber>
    </recommendedName>
</protein>
<dbReference type="GO" id="GO:0046316">
    <property type="term" value="F:gluconokinase activity"/>
    <property type="evidence" value="ECO:0007669"/>
    <property type="project" value="UniProtKB-EC"/>
</dbReference>
<comment type="pathway">
    <text evidence="1">Carbohydrate acid metabolism.</text>
</comment>
<dbReference type="OrthoDB" id="9813917at2"/>
<dbReference type="SUPFAM" id="SSF52540">
    <property type="entry name" value="P-loop containing nucleoside triphosphate hydrolases"/>
    <property type="match status" value="1"/>
</dbReference>
<dbReference type="PANTHER" id="PTHR43442">
    <property type="entry name" value="GLUCONOKINASE-RELATED"/>
    <property type="match status" value="1"/>
</dbReference>
<dbReference type="FunFam" id="3.40.50.300:FF:000522">
    <property type="entry name" value="Gluconokinase"/>
    <property type="match status" value="1"/>
</dbReference>
<dbReference type="Proteomes" id="UP000310314">
    <property type="component" value="Unassembled WGS sequence"/>
</dbReference>
<accession>A0A5S3PQA1</accession>
<evidence type="ECO:0000256" key="8">
    <source>
        <dbReference type="ARBA" id="ARBA00023064"/>
    </source>
</evidence>
<dbReference type="InterPro" id="IPR031322">
    <property type="entry name" value="Shikimate/glucono_kinase"/>
</dbReference>
<dbReference type="CDD" id="cd02021">
    <property type="entry name" value="GntK"/>
    <property type="match status" value="1"/>
</dbReference>